<dbReference type="Proteomes" id="UP000887569">
    <property type="component" value="Unplaced"/>
</dbReference>
<dbReference type="SMART" id="SM00595">
    <property type="entry name" value="MADF"/>
    <property type="match status" value="1"/>
</dbReference>
<accession>A0A915BJ39</accession>
<feature type="domain" description="MADF" evidence="2">
    <location>
        <begin position="43"/>
        <end position="131"/>
    </location>
</feature>
<reference evidence="4" key="1">
    <citation type="submission" date="2022-11" db="UniProtKB">
        <authorList>
            <consortium name="WormBaseParasite"/>
        </authorList>
    </citation>
    <scope>IDENTIFICATION</scope>
</reference>
<feature type="compositionally biased region" description="Polar residues" evidence="1">
    <location>
        <begin position="279"/>
        <end position="301"/>
    </location>
</feature>
<dbReference type="AlphaFoldDB" id="A0A915BJ39"/>
<dbReference type="InterPro" id="IPR006578">
    <property type="entry name" value="MADF-dom"/>
</dbReference>
<dbReference type="InterPro" id="IPR039353">
    <property type="entry name" value="TF_Adf1"/>
</dbReference>
<evidence type="ECO:0000256" key="1">
    <source>
        <dbReference type="SAM" id="MobiDB-lite"/>
    </source>
</evidence>
<organism evidence="3 4">
    <name type="scientific">Parascaris univalens</name>
    <name type="common">Nematode worm</name>
    <dbReference type="NCBI Taxonomy" id="6257"/>
    <lineage>
        <taxon>Eukaryota</taxon>
        <taxon>Metazoa</taxon>
        <taxon>Ecdysozoa</taxon>
        <taxon>Nematoda</taxon>
        <taxon>Chromadorea</taxon>
        <taxon>Rhabditida</taxon>
        <taxon>Spirurina</taxon>
        <taxon>Ascaridomorpha</taxon>
        <taxon>Ascaridoidea</taxon>
        <taxon>Ascarididae</taxon>
        <taxon>Parascaris</taxon>
    </lineage>
</organism>
<dbReference type="WBParaSite" id="PgR042_g071_t03">
    <property type="protein sequence ID" value="PgR042_g071_t03"/>
    <property type="gene ID" value="PgR042_g071"/>
</dbReference>
<dbReference type="Pfam" id="PF10545">
    <property type="entry name" value="MADF_DNA_bdg"/>
    <property type="match status" value="1"/>
</dbReference>
<sequence length="457" mass="50853">IIIDMVICVLIAFKKYLSTIDELILQCYMEQIETSGGTEAILELINMVRQDPRLWDRNSPNFITHYDVKIDRFANIASQLNLPGVNGEIVTSAWRELSEKYRRRLYDGKRRNGTTSWPFFEPMSFLRDQYEQARWHRTTPSTRSTQSPPPANVAQLVNTILNAHAAAEAEAAALAYSEPNYERTCAVQIAEEATPPEQKFDVSMPCHNVMTHDAAEKNIPTEELVEKQELMNAAFRLFSAQQMKNGAKYNGDGVVASTSCTDAVIDVESTVEQDHQPQRALSSTPPIREVNSPQVTSNGGATHNVRRKTRNRFAAYSKPKHTHKQAAAVPAASGNTAFGCEMSPQYASVANANETSGDEAKTTPCHTNVADLAINNTSPVPQQPVDSAAKWENVGRVWIDMMKTIRSPQLALAAHKFVTNTLFAVLEADHQLYGTDPATTHVRIRENAPQIEITMRQ</sequence>
<keyword evidence="3" id="KW-1185">Reference proteome</keyword>
<name>A0A915BJ39_PARUN</name>
<dbReference type="PROSITE" id="PS51029">
    <property type="entry name" value="MADF"/>
    <property type="match status" value="1"/>
</dbReference>
<proteinExistence type="predicted"/>
<dbReference type="PANTHER" id="PTHR12243">
    <property type="entry name" value="MADF DOMAIN TRANSCRIPTION FACTOR"/>
    <property type="match status" value="1"/>
</dbReference>
<feature type="region of interest" description="Disordered" evidence="1">
    <location>
        <begin position="270"/>
        <end position="307"/>
    </location>
</feature>
<evidence type="ECO:0000313" key="4">
    <source>
        <dbReference type="WBParaSite" id="PgR042_g071_t03"/>
    </source>
</evidence>
<evidence type="ECO:0000313" key="3">
    <source>
        <dbReference type="Proteomes" id="UP000887569"/>
    </source>
</evidence>
<protein>
    <submittedName>
        <fullName evidence="4">MADF domain-containing protein</fullName>
    </submittedName>
</protein>
<dbReference type="PANTHER" id="PTHR12243:SF67">
    <property type="entry name" value="COREPRESSOR OF PANGOLIN, ISOFORM A-RELATED"/>
    <property type="match status" value="1"/>
</dbReference>
<evidence type="ECO:0000259" key="2">
    <source>
        <dbReference type="PROSITE" id="PS51029"/>
    </source>
</evidence>